<gene>
    <name evidence="3" type="ORF">SAMN06296058_2757</name>
</gene>
<feature type="compositionally biased region" description="Low complexity" evidence="1">
    <location>
        <begin position="95"/>
        <end position="105"/>
    </location>
</feature>
<dbReference type="Proteomes" id="UP000190341">
    <property type="component" value="Unassembled WGS sequence"/>
</dbReference>
<feature type="compositionally biased region" description="Low complexity" evidence="1">
    <location>
        <begin position="149"/>
        <end position="161"/>
    </location>
</feature>
<reference evidence="3 4" key="1">
    <citation type="submission" date="2017-02" db="EMBL/GenBank/DDBJ databases">
        <authorList>
            <person name="Peterson S.W."/>
        </authorList>
    </citation>
    <scope>NUCLEOTIDE SEQUENCE [LARGE SCALE GENOMIC DNA]</scope>
    <source>
        <strain evidence="3 4">P15</strain>
    </source>
</reference>
<evidence type="ECO:0000256" key="1">
    <source>
        <dbReference type="SAM" id="MobiDB-lite"/>
    </source>
</evidence>
<dbReference type="RefSeq" id="WP_079725078.1">
    <property type="nucleotide sequence ID" value="NZ_BMCL01000001.1"/>
</dbReference>
<keyword evidence="4" id="KW-1185">Reference proteome</keyword>
<evidence type="ECO:0008006" key="5">
    <source>
        <dbReference type="Google" id="ProtNLM"/>
    </source>
</evidence>
<name>A0A1T5LMC8_9GAMM</name>
<dbReference type="AlphaFoldDB" id="A0A1T5LMC8"/>
<keyword evidence="2" id="KW-0732">Signal</keyword>
<dbReference type="EMBL" id="FUZV01000002">
    <property type="protein sequence ID" value="SKC77147.1"/>
    <property type="molecule type" value="Genomic_DNA"/>
</dbReference>
<sequence length="170" mass="18016">MRRHLVLLGLLAVTAVPAAQAAQNCSGSLVPPPLPVRPTVLEPLAPEFTPNVSQLGAPSGVLSQSMDESLSVDRVLMRLRIEGCQNVAKAMPVAAPAANPNDPSAYKPKTQFDNTPWRFDMNQNGKRMTAEEFDAWMKSRGVRVAKGNATPAAAAPAAAPAAPVPEEKKK</sequence>
<accession>A0A1T5LMC8</accession>
<dbReference type="STRING" id="428993.SAMN06296058_2757"/>
<feature type="chain" id="PRO_5012640127" description="Secreted protein" evidence="2">
    <location>
        <begin position="22"/>
        <end position="170"/>
    </location>
</feature>
<organism evidence="3 4">
    <name type="scientific">Pseudoxanthomonas indica</name>
    <dbReference type="NCBI Taxonomy" id="428993"/>
    <lineage>
        <taxon>Bacteria</taxon>
        <taxon>Pseudomonadati</taxon>
        <taxon>Pseudomonadota</taxon>
        <taxon>Gammaproteobacteria</taxon>
        <taxon>Lysobacterales</taxon>
        <taxon>Lysobacteraceae</taxon>
        <taxon>Pseudoxanthomonas</taxon>
    </lineage>
</organism>
<feature type="region of interest" description="Disordered" evidence="1">
    <location>
        <begin position="147"/>
        <end position="170"/>
    </location>
</feature>
<dbReference type="OrthoDB" id="5966769at2"/>
<evidence type="ECO:0000256" key="2">
    <source>
        <dbReference type="SAM" id="SignalP"/>
    </source>
</evidence>
<feature type="region of interest" description="Disordered" evidence="1">
    <location>
        <begin position="95"/>
        <end position="114"/>
    </location>
</feature>
<evidence type="ECO:0000313" key="4">
    <source>
        <dbReference type="Proteomes" id="UP000190341"/>
    </source>
</evidence>
<feature type="signal peptide" evidence="2">
    <location>
        <begin position="1"/>
        <end position="21"/>
    </location>
</feature>
<protein>
    <recommendedName>
        <fullName evidence="5">Secreted protein</fullName>
    </recommendedName>
</protein>
<proteinExistence type="predicted"/>
<evidence type="ECO:0000313" key="3">
    <source>
        <dbReference type="EMBL" id="SKC77147.1"/>
    </source>
</evidence>